<evidence type="ECO:0000256" key="8">
    <source>
        <dbReference type="ARBA" id="ARBA00059383"/>
    </source>
</evidence>
<dbReference type="AlphaFoldDB" id="A0A4Y7K2N8"/>
<evidence type="ECO:0000256" key="4">
    <source>
        <dbReference type="ARBA" id="ARBA00009263"/>
    </source>
</evidence>
<evidence type="ECO:0000256" key="2">
    <source>
        <dbReference type="ARBA" id="ARBA00001937"/>
    </source>
</evidence>
<dbReference type="InterPro" id="IPR036291">
    <property type="entry name" value="NAD(P)-bd_dom_sf"/>
</dbReference>
<dbReference type="Pfam" id="PF16363">
    <property type="entry name" value="GDP_Man_Dehyd"/>
    <property type="match status" value="2"/>
</dbReference>
<evidence type="ECO:0000256" key="7">
    <source>
        <dbReference type="ARBA" id="ARBA00023239"/>
    </source>
</evidence>
<dbReference type="EMBL" id="CM010720">
    <property type="protein sequence ID" value="RZC66600.1"/>
    <property type="molecule type" value="Genomic_DNA"/>
</dbReference>
<evidence type="ECO:0000256" key="6">
    <source>
        <dbReference type="ARBA" id="ARBA00022857"/>
    </source>
</evidence>
<gene>
    <name evidence="11" type="ORF">C5167_010288</name>
</gene>
<dbReference type="InterPro" id="IPR006368">
    <property type="entry name" value="GDP_Man_deHydtase"/>
</dbReference>
<comment type="cofactor">
    <cofactor evidence="2">
        <name>NADP(+)</name>
        <dbReference type="ChEBI" id="CHEBI:58349"/>
    </cofactor>
</comment>
<protein>
    <recommendedName>
        <fullName evidence="5">GDP-mannose 4,6-dehydratase</fullName>
        <ecNumber evidence="5">4.2.1.47</ecNumber>
    </recommendedName>
</protein>
<dbReference type="HAMAP" id="MF_00955">
    <property type="entry name" value="GDP_Man_dehydratase"/>
    <property type="match status" value="1"/>
</dbReference>
<feature type="region of interest" description="Disordered" evidence="9">
    <location>
        <begin position="1"/>
        <end position="22"/>
    </location>
</feature>
<dbReference type="Gene3D" id="3.40.50.720">
    <property type="entry name" value="NAD(P)-binding Rossmann-like Domain"/>
    <property type="match status" value="1"/>
</dbReference>
<dbReference type="SUPFAM" id="SSF51735">
    <property type="entry name" value="NAD(P)-binding Rossmann-fold domains"/>
    <property type="match status" value="2"/>
</dbReference>
<evidence type="ECO:0000256" key="1">
    <source>
        <dbReference type="ARBA" id="ARBA00000188"/>
    </source>
</evidence>
<feature type="domain" description="NAD(P)-binding" evidence="10">
    <location>
        <begin position="364"/>
        <end position="537"/>
    </location>
</feature>
<accession>A0A4Y7K2N8</accession>
<dbReference type="Gramene" id="RZC66600">
    <property type="protein sequence ID" value="RZC66600"/>
    <property type="gene ID" value="C5167_010288"/>
</dbReference>
<dbReference type="InterPro" id="IPR016040">
    <property type="entry name" value="NAD(P)-bd_dom"/>
</dbReference>
<dbReference type="CDD" id="cd05260">
    <property type="entry name" value="GDP_MD_SDR_e"/>
    <property type="match status" value="1"/>
</dbReference>
<dbReference type="EC" id="4.2.1.47" evidence="5"/>
<dbReference type="PANTHER" id="PTHR43715:SF1">
    <property type="entry name" value="GDP-MANNOSE 4,6 DEHYDRATASE"/>
    <property type="match status" value="1"/>
</dbReference>
<dbReference type="Gene3D" id="3.90.25.10">
    <property type="entry name" value="UDP-galactose 4-epimerase, domain 1"/>
    <property type="match status" value="3"/>
</dbReference>
<feature type="domain" description="NAD(P)-binding" evidence="10">
    <location>
        <begin position="30"/>
        <end position="346"/>
    </location>
</feature>
<evidence type="ECO:0000256" key="5">
    <source>
        <dbReference type="ARBA" id="ARBA00011989"/>
    </source>
</evidence>
<dbReference type="FunFam" id="3.40.50.720:FF:000102">
    <property type="entry name" value="GDP-mannose 4,6-dehydratase"/>
    <property type="match status" value="1"/>
</dbReference>
<comment type="function">
    <text evidence="8">Catalyzes the conversion of GDP-D-mannose to GDP-4-dehydro-6-deoxy-D-mannose.</text>
</comment>
<reference evidence="11 12" key="1">
    <citation type="journal article" date="2018" name="Science">
        <title>The opium poppy genome and morphinan production.</title>
        <authorList>
            <person name="Guo L."/>
            <person name="Winzer T."/>
            <person name="Yang X."/>
            <person name="Li Y."/>
            <person name="Ning Z."/>
            <person name="He Z."/>
            <person name="Teodor R."/>
            <person name="Lu Y."/>
            <person name="Bowser T.A."/>
            <person name="Graham I.A."/>
            <person name="Ye K."/>
        </authorList>
    </citation>
    <scope>NUCLEOTIDE SEQUENCE [LARGE SCALE GENOMIC DNA]</scope>
    <source>
        <strain evidence="12">cv. HN1</strain>
        <tissue evidence="11">Leaves</tissue>
    </source>
</reference>
<proteinExistence type="inferred from homology"/>
<feature type="compositionally biased region" description="Polar residues" evidence="9">
    <location>
        <begin position="12"/>
        <end position="22"/>
    </location>
</feature>
<dbReference type="NCBIfam" id="TIGR01472">
    <property type="entry name" value="gmd"/>
    <property type="match status" value="1"/>
</dbReference>
<keyword evidence="12" id="KW-1185">Reference proteome</keyword>
<evidence type="ECO:0000256" key="9">
    <source>
        <dbReference type="SAM" id="MobiDB-lite"/>
    </source>
</evidence>
<evidence type="ECO:0000313" key="11">
    <source>
        <dbReference type="EMBL" id="RZC66600.1"/>
    </source>
</evidence>
<keyword evidence="7" id="KW-0456">Lyase</keyword>
<comment type="catalytic activity">
    <reaction evidence="1">
        <text>GDP-alpha-D-mannose = GDP-4-dehydro-alpha-D-rhamnose + H2O</text>
        <dbReference type="Rhea" id="RHEA:23820"/>
        <dbReference type="ChEBI" id="CHEBI:15377"/>
        <dbReference type="ChEBI" id="CHEBI:57527"/>
        <dbReference type="ChEBI" id="CHEBI:57964"/>
        <dbReference type="EC" id="4.2.1.47"/>
    </reaction>
</comment>
<dbReference type="Proteomes" id="UP000316621">
    <property type="component" value="Chromosome 6"/>
</dbReference>
<keyword evidence="6" id="KW-0521">NADP</keyword>
<dbReference type="GO" id="GO:0008446">
    <property type="term" value="F:GDP-mannose 4,6-dehydratase activity"/>
    <property type="evidence" value="ECO:0007669"/>
    <property type="project" value="UniProtKB-EC"/>
</dbReference>
<comment type="similarity">
    <text evidence="4">Belongs to the NAD(P)-dependent epimerase/dehydratase family. GDP-mannose 4,6-dehydratase subfamily.</text>
</comment>
<name>A0A4Y7K2N8_PAPSO</name>
<evidence type="ECO:0000313" key="12">
    <source>
        <dbReference type="Proteomes" id="UP000316621"/>
    </source>
</evidence>
<dbReference type="PANTHER" id="PTHR43715">
    <property type="entry name" value="GDP-MANNOSE 4,6-DEHYDRATASE"/>
    <property type="match status" value="1"/>
</dbReference>
<comment type="pathway">
    <text evidence="3">Nucleotide-sugar biosynthesis; GDP-L-fucose biosynthesis via de novo pathway; GDP-L-fucose from GDP-alpha-D-mannose: step 1/2.</text>
</comment>
<dbReference type="GO" id="GO:0042351">
    <property type="term" value="P:'de novo' GDP-L-fucose biosynthetic process"/>
    <property type="evidence" value="ECO:0007669"/>
    <property type="project" value="TreeGrafter"/>
</dbReference>
<dbReference type="OMA" id="HWQTVNY"/>
<organism evidence="11 12">
    <name type="scientific">Papaver somniferum</name>
    <name type="common">Opium poppy</name>
    <dbReference type="NCBI Taxonomy" id="3469"/>
    <lineage>
        <taxon>Eukaryota</taxon>
        <taxon>Viridiplantae</taxon>
        <taxon>Streptophyta</taxon>
        <taxon>Embryophyta</taxon>
        <taxon>Tracheophyta</taxon>
        <taxon>Spermatophyta</taxon>
        <taxon>Magnoliopsida</taxon>
        <taxon>Ranunculales</taxon>
        <taxon>Papaveraceae</taxon>
        <taxon>Papaveroideae</taxon>
        <taxon>Papaver</taxon>
    </lineage>
</organism>
<evidence type="ECO:0000259" key="10">
    <source>
        <dbReference type="Pfam" id="PF16363"/>
    </source>
</evidence>
<dbReference type="STRING" id="3469.A0A4Y7K2N8"/>
<sequence>MAAAATTEENHVVNSGSESTNGTAPRKIALITGITGQDGSYLTEFLLQKGYEVHGLIRRSSNFNTQRINHIYIDPHNHSKALMKLHYADLTDASSLRRWIDEIHPDEVYNLAAQSHVAVSFEIPDFTADVVATGALRLLEAVRSHIATTGRSHIKYYQAGSSEMFGATPPPQAENTPFHPRSPYAVSKVAAHWYTVNYREAYGIYACNGILFNHESPRRGENFVTRKITRAVGRIKVGLQSKLFLGNLQASRDWGFAGDYVEAMWLMLQQEKPDDYVVATEESHSVEEFLKVSFGYVGLKWEDHVVIDKRYFRPAEVDNLKGDSSKARKVLGWKPKVGFEQLVKMMVDEDVELAKREKVLVDAVENTSFHPRSPYAVSKVAAHWYTVNYREAYGIYACNGILFNHESPCRGENFVTRKITRAVGRIKVGLQSKLFLGNLQASRDWGFAGDYVEAMWLMLQQVKPDDYVVATEESHSVEEFLKVSFGYVGLKWEDHVVIDKRYFRPAEVDNLKGDSSKARKVLGWKPKVGFEQLVKMMVDEDVDLA</sequence>
<evidence type="ECO:0000256" key="3">
    <source>
        <dbReference type="ARBA" id="ARBA00004912"/>
    </source>
</evidence>